<dbReference type="RefSeq" id="WP_199461957.1">
    <property type="nucleotide sequence ID" value="NZ_JAEMUH010000005.1"/>
</dbReference>
<dbReference type="InterPro" id="IPR029069">
    <property type="entry name" value="HotDog_dom_sf"/>
</dbReference>
<dbReference type="SUPFAM" id="SSF54637">
    <property type="entry name" value="Thioesterase/thiol ester dehydrase-isomerase"/>
    <property type="match status" value="1"/>
</dbReference>
<evidence type="ECO:0000313" key="2">
    <source>
        <dbReference type="Proteomes" id="UP000598488"/>
    </source>
</evidence>
<organism evidence="1 2">
    <name type="scientific">Marinomonas ostreistagni</name>
    <dbReference type="NCBI Taxonomy" id="359209"/>
    <lineage>
        <taxon>Bacteria</taxon>
        <taxon>Pseudomonadati</taxon>
        <taxon>Pseudomonadota</taxon>
        <taxon>Gammaproteobacteria</taxon>
        <taxon>Oceanospirillales</taxon>
        <taxon>Oceanospirillaceae</taxon>
        <taxon>Marinomonas</taxon>
    </lineage>
</organism>
<reference evidence="1 2" key="1">
    <citation type="submission" date="2020-12" db="EMBL/GenBank/DDBJ databases">
        <title>Comparative genome analysis of fungal antagonists Marinomonas ostreistagni 398 and M. spartinae 468.</title>
        <authorList>
            <person name="Fields J.L."/>
            <person name="Mavrodi O.V."/>
            <person name="Biber P.D."/>
            <person name="Indest K.J."/>
            <person name="Mavrodi D.V."/>
        </authorList>
    </citation>
    <scope>NUCLEOTIDE SEQUENCE [LARGE SCALE GENOMIC DNA]</scope>
    <source>
        <strain evidence="1 2">USM7</strain>
    </source>
</reference>
<dbReference type="EMBL" id="JAEMUH010000005">
    <property type="protein sequence ID" value="MBJ7550324.1"/>
    <property type="molecule type" value="Genomic_DNA"/>
</dbReference>
<dbReference type="Gene3D" id="3.10.129.10">
    <property type="entry name" value="Hotdog Thioesterase"/>
    <property type="match status" value="1"/>
</dbReference>
<dbReference type="InterPro" id="IPR016776">
    <property type="entry name" value="ApeP-like_dehydratase"/>
</dbReference>
<evidence type="ECO:0000313" key="1">
    <source>
        <dbReference type="EMBL" id="MBJ7550324.1"/>
    </source>
</evidence>
<dbReference type="Proteomes" id="UP000598488">
    <property type="component" value="Unassembled WGS sequence"/>
</dbReference>
<dbReference type="CDD" id="cd01289">
    <property type="entry name" value="FabA_like"/>
    <property type="match status" value="1"/>
</dbReference>
<gene>
    <name evidence="1" type="ORF">JHD44_06495</name>
</gene>
<protein>
    <submittedName>
        <fullName evidence="1">Hotdog family protein</fullName>
    </submittedName>
</protein>
<proteinExistence type="predicted"/>
<dbReference type="Pfam" id="PF22817">
    <property type="entry name" value="ApeP-like"/>
    <property type="match status" value="1"/>
</dbReference>
<keyword evidence="2" id="KW-1185">Reference proteome</keyword>
<name>A0ABS0Z9K7_9GAMM</name>
<sequence length="147" mass="16119">MQKYSVEELVPHSGRMSLLSRVTVVEGDSLFAEVDIHEGATFAEQNGVPAWVGLEYLAQAIGAYAGYQERTQDGVPKIGFLLGTRKYSCNCEYFPLGTTLTLKVTRNMQADNGLSAFDGELYAEGINASARLNVFQPDNAEEFLKEA</sequence>
<dbReference type="PIRSF" id="PIRSF020565">
    <property type="entry name" value="3Ho_Ac_ACP_DH_prd"/>
    <property type="match status" value="1"/>
</dbReference>
<accession>A0ABS0Z9K7</accession>
<comment type="caution">
    <text evidence="1">The sequence shown here is derived from an EMBL/GenBank/DDBJ whole genome shotgun (WGS) entry which is preliminary data.</text>
</comment>